<dbReference type="PANTHER" id="PTHR33352:SF3">
    <property type="entry name" value="SLR1612 PROTEIN"/>
    <property type="match status" value="1"/>
</dbReference>
<dbReference type="EMBL" id="CP000804">
    <property type="protein sequence ID" value="ABU56912.1"/>
    <property type="molecule type" value="Genomic_DNA"/>
</dbReference>
<proteinExistence type="predicted"/>
<dbReference type="Proteomes" id="UP000000263">
    <property type="component" value="Chromosome"/>
</dbReference>
<evidence type="ECO:0000313" key="4">
    <source>
        <dbReference type="Proteomes" id="UP000000263"/>
    </source>
</evidence>
<dbReference type="Gene3D" id="3.90.1570.10">
    <property type="entry name" value="tt1808, chain A"/>
    <property type="match status" value="1"/>
</dbReference>
<dbReference type="CDD" id="cd06503">
    <property type="entry name" value="ATP-synt_Fo_b"/>
    <property type="match status" value="1"/>
</dbReference>
<dbReference type="AlphaFoldDB" id="A7NHG5"/>
<dbReference type="InterPro" id="IPR012296">
    <property type="entry name" value="Nuclease_put_TT1808"/>
</dbReference>
<dbReference type="SUPFAM" id="SSF52980">
    <property type="entry name" value="Restriction endonuclease-like"/>
    <property type="match status" value="1"/>
</dbReference>
<evidence type="ECO:0000259" key="2">
    <source>
        <dbReference type="Pfam" id="PF05685"/>
    </source>
</evidence>
<dbReference type="HOGENOM" id="CLU_075279_2_0_0"/>
<organism evidence="3 4">
    <name type="scientific">Roseiflexus castenholzii (strain DSM 13941 / HLO8)</name>
    <dbReference type="NCBI Taxonomy" id="383372"/>
    <lineage>
        <taxon>Bacteria</taxon>
        <taxon>Bacillati</taxon>
        <taxon>Chloroflexota</taxon>
        <taxon>Chloroflexia</taxon>
        <taxon>Chloroflexales</taxon>
        <taxon>Roseiflexineae</taxon>
        <taxon>Roseiflexaceae</taxon>
        <taxon>Roseiflexus</taxon>
    </lineage>
</organism>
<gene>
    <name evidence="3" type="ordered locus">Rcas_0795</name>
</gene>
<reference evidence="3 4" key="1">
    <citation type="submission" date="2007-08" db="EMBL/GenBank/DDBJ databases">
        <title>Complete sequence of Roseiflexus castenholzii DSM 13941.</title>
        <authorList>
            <consortium name="US DOE Joint Genome Institute"/>
            <person name="Copeland A."/>
            <person name="Lucas S."/>
            <person name="Lapidus A."/>
            <person name="Barry K."/>
            <person name="Glavina del Rio T."/>
            <person name="Dalin E."/>
            <person name="Tice H."/>
            <person name="Pitluck S."/>
            <person name="Thompson L.S."/>
            <person name="Brettin T."/>
            <person name="Bruce D."/>
            <person name="Detter J.C."/>
            <person name="Han C."/>
            <person name="Tapia R."/>
            <person name="Schmutz J."/>
            <person name="Larimer F."/>
            <person name="Land M."/>
            <person name="Hauser L."/>
            <person name="Kyrpides N."/>
            <person name="Mikhailova N."/>
            <person name="Bryant D.A."/>
            <person name="Hanada S."/>
            <person name="Tsukatani Y."/>
            <person name="Richardson P."/>
        </authorList>
    </citation>
    <scope>NUCLEOTIDE SEQUENCE [LARGE SCALE GENOMIC DNA]</scope>
    <source>
        <strain evidence="4">DSM 13941 / HLO8</strain>
    </source>
</reference>
<dbReference type="PANTHER" id="PTHR33352">
    <property type="entry name" value="SLR1095 PROTEIN"/>
    <property type="match status" value="1"/>
</dbReference>
<protein>
    <recommendedName>
        <fullName evidence="2">Putative restriction endonuclease domain-containing protein</fullName>
    </recommendedName>
</protein>
<evidence type="ECO:0000313" key="3">
    <source>
        <dbReference type="EMBL" id="ABU56912.1"/>
    </source>
</evidence>
<evidence type="ECO:0000256" key="1">
    <source>
        <dbReference type="SAM" id="MobiDB-lite"/>
    </source>
</evidence>
<dbReference type="eggNOG" id="COG4636">
    <property type="taxonomic scope" value="Bacteria"/>
</dbReference>
<accession>A7NHG5</accession>
<dbReference type="InterPro" id="IPR011335">
    <property type="entry name" value="Restrct_endonuc-II-like"/>
</dbReference>
<dbReference type="RefSeq" id="WP_012119342.1">
    <property type="nucleotide sequence ID" value="NC_009767.1"/>
</dbReference>
<dbReference type="OrthoDB" id="530164at2"/>
<sequence length="287" mass="32678">MTTPVTMPEVDPAQPPPPEYLPDYDRFITEDDAPVDNFFSEKQQRLLTEPLYSADVAARLGRPLLAAANVGIFFGEGEPAIVPDALLSLDVRLADDLWPKPNRSYFIWRFAKPPDVVVEIVSNREGGELDRKRTRYAQLGVGYCLVFDPQRLLGTELLRCYELRGRTYTPCDSPILRDVGLGARLWDGEYEGVQAVWLRWCDRDGHLIPTGAELAAQERQRAEAERQRAEAEQQRAEVERQRAEAEQQRAEAERQRAEAERQRAERLAARLRALGIDPDADMPEIHQ</sequence>
<keyword evidence="4" id="KW-1185">Reference proteome</keyword>
<dbReference type="KEGG" id="rca:Rcas_0795"/>
<feature type="region of interest" description="Disordered" evidence="1">
    <location>
        <begin position="218"/>
        <end position="262"/>
    </location>
</feature>
<dbReference type="InterPro" id="IPR008538">
    <property type="entry name" value="Uma2"/>
</dbReference>
<name>A7NHG5_ROSCS</name>
<dbReference type="CDD" id="cd06260">
    <property type="entry name" value="DUF820-like"/>
    <property type="match status" value="1"/>
</dbReference>
<dbReference type="Pfam" id="PF05685">
    <property type="entry name" value="Uma2"/>
    <property type="match status" value="1"/>
</dbReference>
<feature type="domain" description="Putative restriction endonuclease" evidence="2">
    <location>
        <begin position="34"/>
        <end position="151"/>
    </location>
</feature>
<dbReference type="STRING" id="383372.Rcas_0795"/>